<comment type="caution">
    <text evidence="1">The sequence shown here is derived from an EMBL/GenBank/DDBJ whole genome shotgun (WGS) entry which is preliminary data.</text>
</comment>
<gene>
    <name evidence="1" type="ORF">OSTQU699_LOCUS8012</name>
</gene>
<keyword evidence="2" id="KW-1185">Reference proteome</keyword>
<reference evidence="1" key="1">
    <citation type="submission" date="2020-12" db="EMBL/GenBank/DDBJ databases">
        <authorList>
            <person name="Iha C."/>
        </authorList>
    </citation>
    <scope>NUCLEOTIDE SEQUENCE</scope>
</reference>
<sequence length="74" mass="8407">KAAFDRLKMGLCPEASDRVAGLRRRWRGKRKVKRMEALERGAGSSDDDWDDWDDVELPVKKCRQVSPVAGLALH</sequence>
<organism evidence="1 2">
    <name type="scientific">Ostreobium quekettii</name>
    <dbReference type="NCBI Taxonomy" id="121088"/>
    <lineage>
        <taxon>Eukaryota</taxon>
        <taxon>Viridiplantae</taxon>
        <taxon>Chlorophyta</taxon>
        <taxon>core chlorophytes</taxon>
        <taxon>Ulvophyceae</taxon>
        <taxon>TCBD clade</taxon>
        <taxon>Bryopsidales</taxon>
        <taxon>Ostreobineae</taxon>
        <taxon>Ostreobiaceae</taxon>
        <taxon>Ostreobium</taxon>
    </lineage>
</organism>
<accession>A0A8S1J5J2</accession>
<evidence type="ECO:0000313" key="1">
    <source>
        <dbReference type="EMBL" id="CAD7702655.1"/>
    </source>
</evidence>
<evidence type="ECO:0000313" key="2">
    <source>
        <dbReference type="Proteomes" id="UP000708148"/>
    </source>
</evidence>
<feature type="non-terminal residue" evidence="1">
    <location>
        <position position="1"/>
    </location>
</feature>
<protein>
    <submittedName>
        <fullName evidence="1">Uncharacterized protein</fullName>
    </submittedName>
</protein>
<dbReference type="EMBL" id="CAJHUC010001903">
    <property type="protein sequence ID" value="CAD7702655.1"/>
    <property type="molecule type" value="Genomic_DNA"/>
</dbReference>
<proteinExistence type="predicted"/>
<dbReference type="Proteomes" id="UP000708148">
    <property type="component" value="Unassembled WGS sequence"/>
</dbReference>
<name>A0A8S1J5J2_9CHLO</name>
<dbReference type="AlphaFoldDB" id="A0A8S1J5J2"/>